<proteinExistence type="predicted"/>
<keyword evidence="2" id="KW-1185">Reference proteome</keyword>
<protein>
    <submittedName>
        <fullName evidence="1">Uncharacterized protein</fullName>
    </submittedName>
</protein>
<dbReference type="EMBL" id="CP108090">
    <property type="protein sequence ID" value="WUQ10107.1"/>
    <property type="molecule type" value="Genomic_DNA"/>
</dbReference>
<sequence>MTATSLDPRAERFKEQLEAAFAGDASGKDFETSNAYGDVATITWSLLENYVAAAEANPKGYKVATKDFVDTKVDNVPDEKIWPLVWQAVEVLGPLIIDIATKDFKPQKKDLISAIDSVPAHRRKDPGWVDYATTLALILAEGTVQVLSDKKDFATSGQYPTMPKPPKDSDPAYFRDALTFATSSTKFLDFSFHF</sequence>
<accession>A0ABZ1T5E6</accession>
<reference evidence="1" key="1">
    <citation type="submission" date="2022-10" db="EMBL/GenBank/DDBJ databases">
        <title>The complete genomes of actinobacterial strains from the NBC collection.</title>
        <authorList>
            <person name="Joergensen T.S."/>
            <person name="Alvarez Arevalo M."/>
            <person name="Sterndorff E.B."/>
            <person name="Faurdal D."/>
            <person name="Vuksanovic O."/>
            <person name="Mourched A.-S."/>
            <person name="Charusanti P."/>
            <person name="Shaw S."/>
            <person name="Blin K."/>
            <person name="Weber T."/>
        </authorList>
    </citation>
    <scope>NUCLEOTIDE SEQUENCE</scope>
    <source>
        <strain evidence="1">NBC_00248</strain>
    </source>
</reference>
<dbReference type="Proteomes" id="UP001432039">
    <property type="component" value="Chromosome"/>
</dbReference>
<gene>
    <name evidence="1" type="ORF">OG517_00800</name>
</gene>
<dbReference type="RefSeq" id="WP_328959671.1">
    <property type="nucleotide sequence ID" value="NZ_CP108090.1"/>
</dbReference>
<evidence type="ECO:0000313" key="1">
    <source>
        <dbReference type="EMBL" id="WUQ10107.1"/>
    </source>
</evidence>
<name>A0ABZ1T5E6_STRVG</name>
<organism evidence="1 2">
    <name type="scientific">Streptomyces virginiae</name>
    <name type="common">Streptomyces cinnamonensis</name>
    <dbReference type="NCBI Taxonomy" id="1961"/>
    <lineage>
        <taxon>Bacteria</taxon>
        <taxon>Bacillati</taxon>
        <taxon>Actinomycetota</taxon>
        <taxon>Actinomycetes</taxon>
        <taxon>Kitasatosporales</taxon>
        <taxon>Streptomycetaceae</taxon>
        <taxon>Streptomyces</taxon>
    </lineage>
</organism>
<evidence type="ECO:0000313" key="2">
    <source>
        <dbReference type="Proteomes" id="UP001432039"/>
    </source>
</evidence>